<comment type="caution">
    <text evidence="1">The sequence shown here is derived from an EMBL/GenBank/DDBJ whole genome shotgun (WGS) entry which is preliminary data.</text>
</comment>
<name>A0A096DAP1_FLAPL</name>
<dbReference type="HOGENOM" id="CLU_109336_0_0_9"/>
<dbReference type="PATRIC" id="fig|742738.3.peg.2717"/>
<dbReference type="Proteomes" id="UP000029585">
    <property type="component" value="Unassembled WGS sequence"/>
</dbReference>
<reference evidence="1 2" key="1">
    <citation type="submission" date="2011-08" db="EMBL/GenBank/DDBJ databases">
        <title>The Genome Sequence of Clostridium orbiscindens 1_3_50AFAA.</title>
        <authorList>
            <consortium name="The Broad Institute Genome Sequencing Platform"/>
            <person name="Earl A."/>
            <person name="Ward D."/>
            <person name="Feldgarden M."/>
            <person name="Gevers D."/>
            <person name="Daigneault M."/>
            <person name="Strauss J."/>
            <person name="Allen-Vercoe E."/>
            <person name="Young S.K."/>
            <person name="Zeng Q."/>
            <person name="Gargeya S."/>
            <person name="Fitzgerald M."/>
            <person name="Haas B."/>
            <person name="Abouelleil A."/>
            <person name="Alvarado L."/>
            <person name="Arachchi H.M."/>
            <person name="Berlin A."/>
            <person name="Brown A."/>
            <person name="Chapman S.B."/>
            <person name="Chen Z."/>
            <person name="Dunbar C."/>
            <person name="Freedman E."/>
            <person name="Gearin G."/>
            <person name="Gellesch M."/>
            <person name="Goldberg J."/>
            <person name="Griggs A."/>
            <person name="Gujja S."/>
            <person name="Heiman D."/>
            <person name="Howarth C."/>
            <person name="Larson L."/>
            <person name="Lui A."/>
            <person name="MacDonald P.J.P."/>
            <person name="Montmayeur A."/>
            <person name="Murphy C."/>
            <person name="Neiman D."/>
            <person name="Pearson M."/>
            <person name="Priest M."/>
            <person name="Roberts A."/>
            <person name="Saif S."/>
            <person name="Shea T."/>
            <person name="Shenoy N."/>
            <person name="Sisk P."/>
            <person name="Stolte C."/>
            <person name="Sykes S."/>
            <person name="Wortman J."/>
            <person name="Nusbaum C."/>
            <person name="Birren B."/>
        </authorList>
    </citation>
    <scope>NUCLEOTIDE SEQUENCE [LARGE SCALE GENOMIC DNA]</scope>
    <source>
        <strain evidence="1 2">1_3_50AFAA</strain>
    </source>
</reference>
<dbReference type="RefSeq" id="WP_044941864.1">
    <property type="nucleotide sequence ID" value="NZ_KN174164.1"/>
</dbReference>
<organism evidence="1 2">
    <name type="scientific">Flavonifractor plautii 1_3_50AFAA</name>
    <dbReference type="NCBI Taxonomy" id="742738"/>
    <lineage>
        <taxon>Bacteria</taxon>
        <taxon>Bacillati</taxon>
        <taxon>Bacillota</taxon>
        <taxon>Clostridia</taxon>
        <taxon>Eubacteriales</taxon>
        <taxon>Oscillospiraceae</taxon>
        <taxon>Flavonifractor</taxon>
    </lineage>
</organism>
<accession>A0A096DAP1</accession>
<dbReference type="AlphaFoldDB" id="A0A096DAP1"/>
<dbReference type="eggNOG" id="COG5423">
    <property type="taxonomic scope" value="Bacteria"/>
</dbReference>
<dbReference type="Pfam" id="PF10050">
    <property type="entry name" value="DUF2284"/>
    <property type="match status" value="1"/>
</dbReference>
<dbReference type="EMBL" id="ADLO01000083">
    <property type="protein sequence ID" value="KGF54604.1"/>
    <property type="molecule type" value="Genomic_DNA"/>
</dbReference>
<evidence type="ECO:0000313" key="2">
    <source>
        <dbReference type="Proteomes" id="UP000029585"/>
    </source>
</evidence>
<dbReference type="InterPro" id="IPR019271">
    <property type="entry name" value="DUF2284_metal-binding"/>
</dbReference>
<evidence type="ECO:0000313" key="1">
    <source>
        <dbReference type="EMBL" id="KGF54604.1"/>
    </source>
</evidence>
<sequence length="182" mass="20366">MYQTRITAAELPVERLLGEYCFPERFREACRACPDYGNDWSCPPGVPSAAEALRPFRTAHVLGMQVFYDAQTRREVSTAEGAEAVRRASYGPAKRVLLETLLALEQTRSGAWTIAAGRCELCPRCARRDGLPCRNPRRMRYSFSAFGFDLAALARQELGIELLWAANGLPEYDVALAAFLER</sequence>
<evidence type="ECO:0008006" key="3">
    <source>
        <dbReference type="Google" id="ProtNLM"/>
    </source>
</evidence>
<protein>
    <recommendedName>
        <fullName evidence="3">Metal-binding protein</fullName>
    </recommendedName>
</protein>
<gene>
    <name evidence="1" type="ORF">HMPREF9460_02645</name>
</gene>
<proteinExistence type="predicted"/>
<keyword evidence="2" id="KW-1185">Reference proteome</keyword>